<gene>
    <name evidence="1" type="ORF">K450DRAFT_224505</name>
</gene>
<sequence>MGQRVRSKKCFKWSECTFFRAKSLLAMLNLLEDRASVTLKGWDQRGRNFFDTADNAVCANGALSRTASPTWKLGWRCTVRSMLHHLLSCCLHLLDQMILLIRCGLLFFSCPGLRVVWVSSEKEEVWSLLCGFVDSAIVGPAKVTYSSIPCLSVLTITCNHGSQCPHHSFNLPIGGRMVCRRKYVL</sequence>
<reference evidence="1" key="1">
    <citation type="submission" date="2021-06" db="EMBL/GenBank/DDBJ databases">
        <authorList>
            <consortium name="DOE Joint Genome Institute"/>
            <person name="Mondo S.J."/>
            <person name="Amses K.R."/>
            <person name="Simmons D.R."/>
            <person name="Longcore J.E."/>
            <person name="Seto K."/>
            <person name="Alves G.H."/>
            <person name="Bonds A.E."/>
            <person name="Quandt C.A."/>
            <person name="Davis W.J."/>
            <person name="Chang Y."/>
            <person name="Letcher P.M."/>
            <person name="Powell M.J."/>
            <person name="Kuo A."/>
            <person name="Labutti K."/>
            <person name="Pangilinan J."/>
            <person name="Andreopoulos W."/>
            <person name="Tritt A."/>
            <person name="Riley R."/>
            <person name="Hundley H."/>
            <person name="Johnson J."/>
            <person name="Lipzen A."/>
            <person name="Barry K."/>
            <person name="Berbee M.L."/>
            <person name="Buchler N.E."/>
            <person name="Grigoriev I.V."/>
            <person name="Spatafora J.W."/>
            <person name="Stajich J.E."/>
            <person name="James T.Y."/>
        </authorList>
    </citation>
    <scope>NUCLEOTIDE SEQUENCE</scope>
    <source>
        <strain evidence="1">AG</strain>
    </source>
</reference>
<keyword evidence="2" id="KW-1185">Reference proteome</keyword>
<dbReference type="EMBL" id="MU620897">
    <property type="protein sequence ID" value="KAI8583162.1"/>
    <property type="molecule type" value="Genomic_DNA"/>
</dbReference>
<comment type="caution">
    <text evidence="1">The sequence shown here is derived from an EMBL/GenBank/DDBJ whole genome shotgun (WGS) entry which is preliminary data.</text>
</comment>
<protein>
    <submittedName>
        <fullName evidence="1">Uncharacterized protein</fullName>
    </submittedName>
</protein>
<reference evidence="1" key="2">
    <citation type="journal article" date="2022" name="Proc. Natl. Acad. Sci. U.S.A.">
        <title>Diploid-dominant life cycles characterize the early evolution of Fungi.</title>
        <authorList>
            <person name="Amses K.R."/>
            <person name="Simmons D.R."/>
            <person name="Longcore J.E."/>
            <person name="Mondo S.J."/>
            <person name="Seto K."/>
            <person name="Jeronimo G.H."/>
            <person name="Bonds A.E."/>
            <person name="Quandt C.A."/>
            <person name="Davis W.J."/>
            <person name="Chang Y."/>
            <person name="Federici B.A."/>
            <person name="Kuo A."/>
            <person name="LaButti K."/>
            <person name="Pangilinan J."/>
            <person name="Andreopoulos W."/>
            <person name="Tritt A."/>
            <person name="Riley R."/>
            <person name="Hundley H."/>
            <person name="Johnson J."/>
            <person name="Lipzen A."/>
            <person name="Barry K."/>
            <person name="Lang B.F."/>
            <person name="Cuomo C.A."/>
            <person name="Buchler N.E."/>
            <person name="Grigoriev I.V."/>
            <person name="Spatafora J.W."/>
            <person name="Stajich J.E."/>
            <person name="James T.Y."/>
        </authorList>
    </citation>
    <scope>NUCLEOTIDE SEQUENCE</scope>
    <source>
        <strain evidence="1">AG</strain>
    </source>
</reference>
<evidence type="ECO:0000313" key="1">
    <source>
        <dbReference type="EMBL" id="KAI8583162.1"/>
    </source>
</evidence>
<name>A0AAD5EGU1_UMBRA</name>
<proteinExistence type="predicted"/>
<organism evidence="1 2">
    <name type="scientific">Umbelopsis ramanniana AG</name>
    <dbReference type="NCBI Taxonomy" id="1314678"/>
    <lineage>
        <taxon>Eukaryota</taxon>
        <taxon>Fungi</taxon>
        <taxon>Fungi incertae sedis</taxon>
        <taxon>Mucoromycota</taxon>
        <taxon>Mucoromycotina</taxon>
        <taxon>Umbelopsidomycetes</taxon>
        <taxon>Umbelopsidales</taxon>
        <taxon>Umbelopsidaceae</taxon>
        <taxon>Umbelopsis</taxon>
    </lineage>
</organism>
<dbReference type="GeneID" id="75911578"/>
<evidence type="ECO:0000313" key="2">
    <source>
        <dbReference type="Proteomes" id="UP001206595"/>
    </source>
</evidence>
<dbReference type="AlphaFoldDB" id="A0AAD5EGU1"/>
<dbReference type="Proteomes" id="UP001206595">
    <property type="component" value="Unassembled WGS sequence"/>
</dbReference>
<accession>A0AAD5EGU1</accession>
<dbReference type="RefSeq" id="XP_051448166.1">
    <property type="nucleotide sequence ID" value="XM_051586230.1"/>
</dbReference>